<feature type="region of interest" description="Disordered" evidence="9">
    <location>
        <begin position="877"/>
        <end position="931"/>
    </location>
</feature>
<dbReference type="Proteomes" id="UP001295684">
    <property type="component" value="Unassembled WGS sequence"/>
</dbReference>
<evidence type="ECO:0000256" key="6">
    <source>
        <dbReference type="ARBA" id="ARBA00023136"/>
    </source>
</evidence>
<comment type="caution">
    <text evidence="13">The sequence shown here is derived from an EMBL/GenBank/DDBJ whole genome shotgun (WGS) entry which is preliminary data.</text>
</comment>
<dbReference type="SUPFAM" id="SSF81324">
    <property type="entry name" value="Voltage-gated potassium channels"/>
    <property type="match status" value="1"/>
</dbReference>
<feature type="domain" description="Cyclic nucleotide-binding" evidence="11">
    <location>
        <begin position="468"/>
        <end position="567"/>
    </location>
</feature>
<dbReference type="AlphaFoldDB" id="A0AAD1UH70"/>
<feature type="transmembrane region" description="Helical" evidence="10">
    <location>
        <begin position="133"/>
        <end position="153"/>
    </location>
</feature>
<comment type="subcellular location">
    <subcellularLocation>
        <location evidence="1">Membrane</location>
        <topology evidence="1">Multi-pass membrane protein</topology>
    </subcellularLocation>
</comment>
<dbReference type="PRINTS" id="PR01463">
    <property type="entry name" value="EAGCHANLFMLY"/>
</dbReference>
<dbReference type="InterPro" id="IPR003938">
    <property type="entry name" value="K_chnl_volt-dep_EAG/ELK/ERG"/>
</dbReference>
<gene>
    <name evidence="13" type="ORF">ECRASSUSDP1_LOCUS7880</name>
</gene>
<reference evidence="13" key="1">
    <citation type="submission" date="2023-07" db="EMBL/GenBank/DDBJ databases">
        <authorList>
            <consortium name="AG Swart"/>
            <person name="Singh M."/>
            <person name="Singh A."/>
            <person name="Seah K."/>
            <person name="Emmerich C."/>
        </authorList>
    </citation>
    <scope>NUCLEOTIDE SEQUENCE</scope>
    <source>
        <strain evidence="13">DP1</strain>
    </source>
</reference>
<dbReference type="GO" id="GO:0003676">
    <property type="term" value="F:nucleic acid binding"/>
    <property type="evidence" value="ECO:0007669"/>
    <property type="project" value="InterPro"/>
</dbReference>
<protein>
    <recommendedName>
        <fullName evidence="15">Cyclic nucleotide-binding domain-containing protein</fullName>
    </recommendedName>
</protein>
<dbReference type="InterPro" id="IPR051413">
    <property type="entry name" value="K/Na_HCN_channel"/>
</dbReference>
<organism evidence="13 14">
    <name type="scientific">Euplotes crassus</name>
    <dbReference type="NCBI Taxonomy" id="5936"/>
    <lineage>
        <taxon>Eukaryota</taxon>
        <taxon>Sar</taxon>
        <taxon>Alveolata</taxon>
        <taxon>Ciliophora</taxon>
        <taxon>Intramacronucleata</taxon>
        <taxon>Spirotrichea</taxon>
        <taxon>Hypotrichia</taxon>
        <taxon>Euplotida</taxon>
        <taxon>Euplotidae</taxon>
        <taxon>Moneuplotes</taxon>
    </lineage>
</organism>
<feature type="transmembrane region" description="Helical" evidence="10">
    <location>
        <begin position="363"/>
        <end position="387"/>
    </location>
</feature>
<evidence type="ECO:0000313" key="13">
    <source>
        <dbReference type="EMBL" id="CAI2366607.1"/>
    </source>
</evidence>
<dbReference type="InterPro" id="IPR036875">
    <property type="entry name" value="Znf_CCHC_sf"/>
</dbReference>
<feature type="transmembrane region" description="Helical" evidence="10">
    <location>
        <begin position="329"/>
        <end position="351"/>
    </location>
</feature>
<feature type="region of interest" description="Disordered" evidence="9">
    <location>
        <begin position="718"/>
        <end position="766"/>
    </location>
</feature>
<keyword evidence="14" id="KW-1185">Reference proteome</keyword>
<dbReference type="Gene3D" id="1.10.287.70">
    <property type="match status" value="1"/>
</dbReference>
<keyword evidence="2" id="KW-0813">Transport</keyword>
<feature type="transmembrane region" description="Helical" evidence="10">
    <location>
        <begin position="201"/>
        <end position="221"/>
    </location>
</feature>
<dbReference type="PROSITE" id="PS50158">
    <property type="entry name" value="ZF_CCHC"/>
    <property type="match status" value="1"/>
</dbReference>
<evidence type="ECO:0000256" key="8">
    <source>
        <dbReference type="PROSITE-ProRule" id="PRU00047"/>
    </source>
</evidence>
<dbReference type="SMART" id="SM00343">
    <property type="entry name" value="ZnF_C2HC"/>
    <property type="match status" value="1"/>
</dbReference>
<accession>A0AAD1UH70</accession>
<keyword evidence="4 10" id="KW-1133">Transmembrane helix</keyword>
<evidence type="ECO:0008006" key="15">
    <source>
        <dbReference type="Google" id="ProtNLM"/>
    </source>
</evidence>
<feature type="transmembrane region" description="Helical" evidence="10">
    <location>
        <begin position="159"/>
        <end position="180"/>
    </location>
</feature>
<evidence type="ECO:0000256" key="9">
    <source>
        <dbReference type="SAM" id="MobiDB-lite"/>
    </source>
</evidence>
<dbReference type="PANTHER" id="PTHR45689">
    <property type="entry name" value="I[[H]] CHANNEL, ISOFORM E"/>
    <property type="match status" value="1"/>
</dbReference>
<sequence length="1160" mass="134898">MAQSPKVEVQTFSQRIKNLVSRNKSKSRKKDEFSLEKTIKSDGKYARISDLDKSQDRSITKTMMSDLNNQTPWNKEPVSVMERSIKFELKAHNLANDGTDEDELDAQMMSAVSEFDSKKSWGVFRPDSTGHMAWTLLGFIIIFYQSVLVPYRICFDSEAIGFWAMLEFAMDIYFWTDIFVNFNSGIYSKGILVLQRHKIMINYATGWFILDVLASFPYSFILESIFIQDSESSGLNSLSQTPQLLRLLKVIRFLRILRLIRVLKIKRLVYKIEEYIVTDTLTLIMDSLKMLMVIFFMTHLMACTFYFVGDYEASVQPLTWIVINDIQDLTLYEKYITCVYFSFTTITTVGYGDISPNTNLEKIYGMLAMLIACGFFAYIVGSIGSIVNKSNIMVSEFRLRMSHINQFLIHKNIPMELKTSIMSYLEYMCDYKKMYKLEEGEVLAMLNDTLRENVIVYLNGRIIQSAIVFKHFSMLFLSEITFKLGHHTFTIDDHIFEEGNIGDKLFFINKGSALLVHKKSKTFIKELGVETCFGEVSFFSDLPRAATSTAKTFTETMFIDRESFHEVSKIYAKNQEIFEEIYALIRDKGDLSPIGVKCYVCNELGHMAMECREFWRIEGNVKRHLRRLRSINNHKINKSISDVQQSSFKRKNMEIEIRGDSKALRKQQIEDDEIREMIKHNLEHGGTEDIIDVIRRNQEVVDDDDEIGLHDHIYDSSIDTERRNKKKKSKKKRKKSKADLKTPKSELKKDKEEDKSDMLEADLESEEFKKKTESNFLRRDFPKIDVTKMSTMKQDSFGNSKASENSKQSKASGLSKLSKVLDNFSQIVSLSYIIFRIYRVSRIITEIFVDTKRFCNSPGGSFNERIEDPDIKIISKPKILKKRTDEGDQKLNKRKPKDDKDFFNYDDSHKESPNESNQFSSNYEKKNPLINNSHKANIAKSSEIMSERSSHRKSNKGDFELYAERRLELLGNFKNRRQTERNFKKYDITSKQNQASSVLRSNSSMYREPVSHTHGAFKTALKRRRLESTEVPLFNPKNFDLNYDKRRFDGNNPDEDFFDDDQYAMNEEPEGFNKLLKRNQHILRKNSIFSQASGLRRKSRRLHSVNQKVNLPGGAGNIPNDINFAIFELSEEDEDDKAEIMRADADAYDIYAIENKKLLF</sequence>
<dbReference type="GO" id="GO:0003254">
    <property type="term" value="P:regulation of membrane depolarization"/>
    <property type="evidence" value="ECO:0007669"/>
    <property type="project" value="TreeGrafter"/>
</dbReference>
<name>A0AAD1UH70_EUPCR</name>
<feature type="compositionally biased region" description="Basic and acidic residues" evidence="9">
    <location>
        <begin position="737"/>
        <end position="758"/>
    </location>
</feature>
<dbReference type="InterPro" id="IPR018490">
    <property type="entry name" value="cNMP-bd_dom_sf"/>
</dbReference>
<feature type="compositionally biased region" description="Basic residues" evidence="9">
    <location>
        <begin position="723"/>
        <end position="736"/>
    </location>
</feature>
<dbReference type="PANTHER" id="PTHR45689:SF5">
    <property type="entry name" value="I[[H]] CHANNEL, ISOFORM E"/>
    <property type="match status" value="1"/>
</dbReference>
<dbReference type="GO" id="GO:0098855">
    <property type="term" value="C:HCN channel complex"/>
    <property type="evidence" value="ECO:0007669"/>
    <property type="project" value="TreeGrafter"/>
</dbReference>
<keyword evidence="3 10" id="KW-0812">Transmembrane</keyword>
<evidence type="ECO:0000313" key="14">
    <source>
        <dbReference type="Proteomes" id="UP001295684"/>
    </source>
</evidence>
<dbReference type="InterPro" id="IPR000595">
    <property type="entry name" value="cNMP-bd_dom"/>
</dbReference>
<dbReference type="GO" id="GO:0005249">
    <property type="term" value="F:voltage-gated potassium channel activity"/>
    <property type="evidence" value="ECO:0007669"/>
    <property type="project" value="InterPro"/>
</dbReference>
<dbReference type="InterPro" id="IPR005821">
    <property type="entry name" value="Ion_trans_dom"/>
</dbReference>
<keyword evidence="8" id="KW-0863">Zinc-finger</keyword>
<evidence type="ECO:0000256" key="10">
    <source>
        <dbReference type="SAM" id="Phobius"/>
    </source>
</evidence>
<evidence type="ECO:0000256" key="5">
    <source>
        <dbReference type="ARBA" id="ARBA00023065"/>
    </source>
</evidence>
<evidence type="ECO:0000256" key="2">
    <source>
        <dbReference type="ARBA" id="ARBA00022448"/>
    </source>
</evidence>
<dbReference type="Gene3D" id="2.60.120.10">
    <property type="entry name" value="Jelly Rolls"/>
    <property type="match status" value="1"/>
</dbReference>
<keyword evidence="8" id="KW-0862">Zinc</keyword>
<dbReference type="CDD" id="cd00038">
    <property type="entry name" value="CAP_ED"/>
    <property type="match status" value="1"/>
</dbReference>
<evidence type="ECO:0000259" key="12">
    <source>
        <dbReference type="PROSITE" id="PS50158"/>
    </source>
</evidence>
<dbReference type="PROSITE" id="PS50042">
    <property type="entry name" value="CNMP_BINDING_3"/>
    <property type="match status" value="1"/>
</dbReference>
<dbReference type="InterPro" id="IPR001878">
    <property type="entry name" value="Znf_CCHC"/>
</dbReference>
<dbReference type="SUPFAM" id="SSF51206">
    <property type="entry name" value="cAMP-binding domain-like"/>
    <property type="match status" value="1"/>
</dbReference>
<evidence type="ECO:0000256" key="7">
    <source>
        <dbReference type="ARBA" id="ARBA00023303"/>
    </source>
</evidence>
<dbReference type="Gene3D" id="1.10.287.630">
    <property type="entry name" value="Helix hairpin bin"/>
    <property type="match status" value="1"/>
</dbReference>
<evidence type="ECO:0000256" key="3">
    <source>
        <dbReference type="ARBA" id="ARBA00022692"/>
    </source>
</evidence>
<proteinExistence type="predicted"/>
<dbReference type="InterPro" id="IPR014710">
    <property type="entry name" value="RmlC-like_jellyroll"/>
</dbReference>
<dbReference type="EMBL" id="CAMPGE010007695">
    <property type="protein sequence ID" value="CAI2366607.1"/>
    <property type="molecule type" value="Genomic_DNA"/>
</dbReference>
<dbReference type="GO" id="GO:0035725">
    <property type="term" value="P:sodium ion transmembrane transport"/>
    <property type="evidence" value="ECO:0007669"/>
    <property type="project" value="TreeGrafter"/>
</dbReference>
<dbReference type="SUPFAM" id="SSF57756">
    <property type="entry name" value="Retrovirus zinc finger-like domains"/>
    <property type="match status" value="1"/>
</dbReference>
<dbReference type="Pfam" id="PF00027">
    <property type="entry name" value="cNMP_binding"/>
    <property type="match status" value="1"/>
</dbReference>
<feature type="compositionally biased region" description="Basic and acidic residues" evidence="9">
    <location>
        <begin position="882"/>
        <end position="913"/>
    </location>
</feature>
<evidence type="ECO:0000259" key="11">
    <source>
        <dbReference type="PROSITE" id="PS50042"/>
    </source>
</evidence>
<dbReference type="GO" id="GO:0008270">
    <property type="term" value="F:zinc ion binding"/>
    <property type="evidence" value="ECO:0007669"/>
    <property type="project" value="UniProtKB-KW"/>
</dbReference>
<keyword evidence="8" id="KW-0479">Metal-binding</keyword>
<evidence type="ECO:0000256" key="1">
    <source>
        <dbReference type="ARBA" id="ARBA00004141"/>
    </source>
</evidence>
<dbReference type="SMART" id="SM00100">
    <property type="entry name" value="cNMP"/>
    <property type="match status" value="1"/>
</dbReference>
<evidence type="ECO:0000256" key="4">
    <source>
        <dbReference type="ARBA" id="ARBA00022989"/>
    </source>
</evidence>
<keyword evidence="7" id="KW-0407">Ion channel</keyword>
<feature type="domain" description="CCHC-type" evidence="12">
    <location>
        <begin position="597"/>
        <end position="613"/>
    </location>
</feature>
<dbReference type="Pfam" id="PF00520">
    <property type="entry name" value="Ion_trans"/>
    <property type="match status" value="1"/>
</dbReference>
<feature type="transmembrane region" description="Helical" evidence="10">
    <location>
        <begin position="290"/>
        <end position="309"/>
    </location>
</feature>
<keyword evidence="5" id="KW-0406">Ion transport</keyword>
<keyword evidence="6 10" id="KW-0472">Membrane</keyword>
<dbReference type="FunFam" id="1.10.287.70:FF:000123">
    <property type="entry name" value="Potassium channel KAT3"/>
    <property type="match status" value="1"/>
</dbReference>